<evidence type="ECO:0000313" key="2">
    <source>
        <dbReference type="Proteomes" id="UP000304953"/>
    </source>
</evidence>
<protein>
    <submittedName>
        <fullName evidence="1">N-acetylmuramoyl-L-alanine amidase</fullName>
    </submittedName>
</protein>
<comment type="caution">
    <text evidence="1">The sequence shown here is derived from an EMBL/GenBank/DDBJ whole genome shotgun (WGS) entry which is preliminary data.</text>
</comment>
<reference evidence="1" key="1">
    <citation type="submission" date="2019-04" db="EMBL/GenBank/DDBJ databases">
        <title>Microbes associate with the intestines of laboratory mice.</title>
        <authorList>
            <person name="Navarre W."/>
            <person name="Wong E."/>
            <person name="Huang K."/>
            <person name="Tropini C."/>
            <person name="Ng K."/>
            <person name="Yu B."/>
        </authorList>
    </citation>
    <scope>NUCLEOTIDE SEQUENCE</scope>
    <source>
        <strain evidence="1">NM01_1-7b</strain>
    </source>
</reference>
<evidence type="ECO:0000313" key="1">
    <source>
        <dbReference type="EMBL" id="TGY96615.1"/>
    </source>
</evidence>
<dbReference type="EMBL" id="SRYA01000014">
    <property type="protein sequence ID" value="TGY96615.1"/>
    <property type="molecule type" value="Genomic_DNA"/>
</dbReference>
<accession>A0AC61RXK8</accession>
<organism evidence="1 2">
    <name type="scientific">Petralouisia muris</name>
    <dbReference type="NCBI Taxonomy" id="3032872"/>
    <lineage>
        <taxon>Bacteria</taxon>
        <taxon>Bacillati</taxon>
        <taxon>Bacillota</taxon>
        <taxon>Clostridia</taxon>
        <taxon>Lachnospirales</taxon>
        <taxon>Lachnospiraceae</taxon>
        <taxon>Petralouisia</taxon>
    </lineage>
</organism>
<gene>
    <name evidence="1" type="ORF">E5329_08605</name>
</gene>
<name>A0AC61RXK8_9FIRM</name>
<dbReference type="Proteomes" id="UP000304953">
    <property type="component" value="Unassembled WGS sequence"/>
</dbReference>
<proteinExistence type="predicted"/>
<sequence>MKKYKKSVKGFLSLLLAAVLLAVGCSGGNLEVHAAQKPTRIKLNYSKYTLAVGDKRTIKVTSVQPVGASKEVVWRSSNSNIAAVRKTAYGGKVIAKKSGTATITARSKSNPKIKASCKIKVCRATESIELKSKKSCTLKMGETKRLSVKTKPKNQPVIWRTTNKKVAAVDSKGKVTAIARGKATVTATSGGKSVKVSVKVEGNGHLVVIDAGHQARGNSEREPIGPGASEMKPKVASGTSGCVTGLNEYELNLMVSLKLQAVLQQRGYDVQMIRTSHDVNISNSERAAIANQAGAHAFIRIHANGSSNSSENGILTICPTPGNPYMGYLYSQCRRLSECVLDGAVNATGANKKYIWETDTMSGINWCTVPVTIVEMGFMTNPDEDRRMADDGYQNRLAAGIADGIDAYFGN</sequence>
<keyword evidence="2" id="KW-1185">Reference proteome</keyword>